<name>A0A5N5HQV2_9ROSA</name>
<feature type="transmembrane region" description="Helical" evidence="2">
    <location>
        <begin position="120"/>
        <end position="138"/>
    </location>
</feature>
<feature type="transmembrane region" description="Helical" evidence="2">
    <location>
        <begin position="60"/>
        <end position="82"/>
    </location>
</feature>
<feature type="transmembrane region" description="Helical" evidence="2">
    <location>
        <begin position="32"/>
        <end position="54"/>
    </location>
</feature>
<feature type="compositionally biased region" description="Basic and acidic residues" evidence="1">
    <location>
        <begin position="374"/>
        <end position="386"/>
    </location>
</feature>
<gene>
    <name evidence="3" type="ORF">D8674_033396</name>
</gene>
<proteinExistence type="predicted"/>
<dbReference type="PANTHER" id="PTHR34115:SF13">
    <property type="entry name" value="RPB1A"/>
    <property type="match status" value="1"/>
</dbReference>
<dbReference type="Pfam" id="PF05904">
    <property type="entry name" value="DUF863"/>
    <property type="match status" value="1"/>
</dbReference>
<evidence type="ECO:0000256" key="1">
    <source>
        <dbReference type="SAM" id="MobiDB-lite"/>
    </source>
</evidence>
<evidence type="ECO:0000256" key="2">
    <source>
        <dbReference type="SAM" id="Phobius"/>
    </source>
</evidence>
<accession>A0A5N5HQV2</accession>
<dbReference type="Proteomes" id="UP000327157">
    <property type="component" value="Chromosome 8"/>
</dbReference>
<evidence type="ECO:0000313" key="4">
    <source>
        <dbReference type="Proteomes" id="UP000327157"/>
    </source>
</evidence>
<comment type="caution">
    <text evidence="3">The sequence shown here is derived from an EMBL/GenBank/DDBJ whole genome shotgun (WGS) entry which is preliminary data.</text>
</comment>
<protein>
    <submittedName>
        <fullName evidence="3">Uncharacterized protein</fullName>
    </submittedName>
</protein>
<sequence length="412" mass="45985">MVEGGHHKSLPAAYKCIFHLLNILGDIGQHKCIFFLLTMLGVLLQVKCSNSYVSPFDTDYVIVLMLIADLFAYAGTLAIVKILQASHNSDLYELMNRISLLCGTFASILLTFILVPNFGWFALACWVICFVTTMVNSYPTLKRLCTSATNATDMLHYGLRYKESRQGRLHWLEAVSLCNGEPSKESECSRQLKIDSLQNISVQCVNRADLRNGHSQGLIPDSFSLMHGRDAENGYSARVAVDKSDMVQGPLPRTCREELKADGLVLDKGFSNENSGLRPQIDLYRCLTEEETETTAASPIMRTETDFQRDVFPGLVSLSRNEVTDDLQIIEGLIRESGGSWQTKGGKGRGRKRMGTSAPSTTVADVSQPQIEQPKCEELQGPEERNLTCWGTRTRRPPRQRYPMDSCPISQN</sequence>
<dbReference type="InterPro" id="IPR053258">
    <property type="entry name" value="Ca-permeable_cation_channel"/>
</dbReference>
<organism evidence="3 4">
    <name type="scientific">Pyrus ussuriensis x Pyrus communis</name>
    <dbReference type="NCBI Taxonomy" id="2448454"/>
    <lineage>
        <taxon>Eukaryota</taxon>
        <taxon>Viridiplantae</taxon>
        <taxon>Streptophyta</taxon>
        <taxon>Embryophyta</taxon>
        <taxon>Tracheophyta</taxon>
        <taxon>Spermatophyta</taxon>
        <taxon>Magnoliopsida</taxon>
        <taxon>eudicotyledons</taxon>
        <taxon>Gunneridae</taxon>
        <taxon>Pentapetalae</taxon>
        <taxon>rosids</taxon>
        <taxon>fabids</taxon>
        <taxon>Rosales</taxon>
        <taxon>Rosaceae</taxon>
        <taxon>Amygdaloideae</taxon>
        <taxon>Maleae</taxon>
        <taxon>Pyrus</taxon>
    </lineage>
</organism>
<feature type="transmembrane region" description="Helical" evidence="2">
    <location>
        <begin position="94"/>
        <end position="114"/>
    </location>
</feature>
<reference evidence="3 4" key="1">
    <citation type="submission" date="2019-09" db="EMBL/GenBank/DDBJ databases">
        <authorList>
            <person name="Ou C."/>
        </authorList>
    </citation>
    <scope>NUCLEOTIDE SEQUENCE [LARGE SCALE GENOMIC DNA]</scope>
    <source>
        <strain evidence="3">S2</strain>
        <tissue evidence="3">Leaf</tissue>
    </source>
</reference>
<dbReference type="OrthoDB" id="630817at2759"/>
<keyword evidence="2" id="KW-1133">Transmembrane helix</keyword>
<dbReference type="PANTHER" id="PTHR34115">
    <property type="entry name" value="PROTEIN, PUTATIVE-RELATED"/>
    <property type="match status" value="1"/>
</dbReference>
<reference evidence="4" key="2">
    <citation type="submission" date="2019-10" db="EMBL/GenBank/DDBJ databases">
        <title>A de novo genome assembly of a pear dwarfing rootstock.</title>
        <authorList>
            <person name="Wang F."/>
            <person name="Wang J."/>
            <person name="Li S."/>
            <person name="Zhang Y."/>
            <person name="Fang M."/>
            <person name="Ma L."/>
            <person name="Zhao Y."/>
            <person name="Jiang S."/>
        </authorList>
    </citation>
    <scope>NUCLEOTIDE SEQUENCE [LARGE SCALE GENOMIC DNA]</scope>
</reference>
<keyword evidence="2" id="KW-0812">Transmembrane</keyword>
<dbReference type="InterPro" id="IPR008581">
    <property type="entry name" value="DUF863_pln"/>
</dbReference>
<dbReference type="AlphaFoldDB" id="A0A5N5HQV2"/>
<keyword evidence="4" id="KW-1185">Reference proteome</keyword>
<keyword evidence="2" id="KW-0472">Membrane</keyword>
<feature type="region of interest" description="Disordered" evidence="1">
    <location>
        <begin position="339"/>
        <end position="412"/>
    </location>
</feature>
<evidence type="ECO:0000313" key="3">
    <source>
        <dbReference type="EMBL" id="KAB2628601.1"/>
    </source>
</evidence>
<reference evidence="3 4" key="3">
    <citation type="submission" date="2019-11" db="EMBL/GenBank/DDBJ databases">
        <title>A de novo genome assembly of a pear dwarfing rootstock.</title>
        <authorList>
            <person name="Wang F."/>
            <person name="Wang J."/>
            <person name="Li S."/>
            <person name="Zhang Y."/>
            <person name="Fang M."/>
            <person name="Ma L."/>
            <person name="Zhao Y."/>
            <person name="Jiang S."/>
        </authorList>
    </citation>
    <scope>NUCLEOTIDE SEQUENCE [LARGE SCALE GENOMIC DNA]</scope>
    <source>
        <strain evidence="3">S2</strain>
        <tissue evidence="3">Leaf</tissue>
    </source>
</reference>
<feature type="compositionally biased region" description="Polar residues" evidence="1">
    <location>
        <begin position="357"/>
        <end position="371"/>
    </location>
</feature>
<dbReference type="EMBL" id="SMOL01000148">
    <property type="protein sequence ID" value="KAB2628601.1"/>
    <property type="molecule type" value="Genomic_DNA"/>
</dbReference>